<dbReference type="EMBL" id="LAZR01032423">
    <property type="protein sequence ID" value="KKL50934.1"/>
    <property type="molecule type" value="Genomic_DNA"/>
</dbReference>
<feature type="non-terminal residue" evidence="1">
    <location>
        <position position="1"/>
    </location>
</feature>
<evidence type="ECO:0000313" key="1">
    <source>
        <dbReference type="EMBL" id="KKL50934.1"/>
    </source>
</evidence>
<sequence>GAVVVQRTGSIIQESEDPFFQVVSRGAGRPIISITEVTAAVIRVRTKFLPIMRS</sequence>
<proteinExistence type="predicted"/>
<organism evidence="1">
    <name type="scientific">marine sediment metagenome</name>
    <dbReference type="NCBI Taxonomy" id="412755"/>
    <lineage>
        <taxon>unclassified sequences</taxon>
        <taxon>metagenomes</taxon>
        <taxon>ecological metagenomes</taxon>
    </lineage>
</organism>
<comment type="caution">
    <text evidence="1">The sequence shown here is derived from an EMBL/GenBank/DDBJ whole genome shotgun (WGS) entry which is preliminary data.</text>
</comment>
<accession>A0A0F9CP39</accession>
<dbReference type="AlphaFoldDB" id="A0A0F9CP39"/>
<name>A0A0F9CP39_9ZZZZ</name>
<gene>
    <name evidence="1" type="ORF">LCGC14_2300560</name>
</gene>
<reference evidence="1" key="1">
    <citation type="journal article" date="2015" name="Nature">
        <title>Complex archaea that bridge the gap between prokaryotes and eukaryotes.</title>
        <authorList>
            <person name="Spang A."/>
            <person name="Saw J.H."/>
            <person name="Jorgensen S.L."/>
            <person name="Zaremba-Niedzwiedzka K."/>
            <person name="Martijn J."/>
            <person name="Lind A.E."/>
            <person name="van Eijk R."/>
            <person name="Schleper C."/>
            <person name="Guy L."/>
            <person name="Ettema T.J."/>
        </authorList>
    </citation>
    <scope>NUCLEOTIDE SEQUENCE</scope>
</reference>
<protein>
    <submittedName>
        <fullName evidence="1">Uncharacterized protein</fullName>
    </submittedName>
</protein>